<dbReference type="Pfam" id="PF12708">
    <property type="entry name" value="Pect-lyase_RHGA_epim"/>
    <property type="match status" value="1"/>
</dbReference>
<dbReference type="InterPro" id="IPR006626">
    <property type="entry name" value="PbH1"/>
</dbReference>
<keyword evidence="5" id="KW-0732">Signal</keyword>
<dbReference type="PANTHER" id="PTHR31339">
    <property type="entry name" value="PECTIN LYASE-RELATED"/>
    <property type="match status" value="1"/>
</dbReference>
<dbReference type="RefSeq" id="WP_225552134.1">
    <property type="nucleotide sequence ID" value="NZ_JADEYP010000008.1"/>
</dbReference>
<dbReference type="EMBL" id="JADEYP010000008">
    <property type="protein sequence ID" value="MCA5004747.1"/>
    <property type="molecule type" value="Genomic_DNA"/>
</dbReference>
<comment type="similarity">
    <text evidence="1 4">Belongs to the glycosyl hydrolase 28 family.</text>
</comment>
<dbReference type="SMART" id="SM00710">
    <property type="entry name" value="PbH1"/>
    <property type="match status" value="6"/>
</dbReference>
<dbReference type="Gene3D" id="2.160.20.10">
    <property type="entry name" value="Single-stranded right-handed beta-helix, Pectin lyase-like"/>
    <property type="match status" value="1"/>
</dbReference>
<evidence type="ECO:0000256" key="3">
    <source>
        <dbReference type="ARBA" id="ARBA00023295"/>
    </source>
</evidence>
<dbReference type="GO" id="GO:0016787">
    <property type="term" value="F:hydrolase activity"/>
    <property type="evidence" value="ECO:0007669"/>
    <property type="project" value="UniProtKB-KW"/>
</dbReference>
<feature type="domain" description="Rhamnogalacturonase A/B/Epimerase-like pectate lyase" evidence="6">
    <location>
        <begin position="25"/>
        <end position="93"/>
    </location>
</feature>
<evidence type="ECO:0000256" key="1">
    <source>
        <dbReference type="ARBA" id="ARBA00008834"/>
    </source>
</evidence>
<sequence length="519" mass="57937">MKFYYLNLLLLSLLFSNITLAQHTINVLDLGAKNDSTGLNTDVIRKAILQASSKGGGTVYFPAGKYITGPIHMKSNITLFIDAGAELHFSDNFDHYLPMVESRWEGTEVTNFSPFIYGTDLENIAIVGRGKIDGHGKNWWKFSEVDVRNGLQNSKWQLEFKRLNKDVLAPDLPGWVERGFLRPPFIQFLRCNNLQIKDITIVNSPFWTINPQYCENVLIDGITINNPPSPNSDGINPESCRNVRIANSFISVGDDCITIKSGKDRSGRKVNIPAENYTITNCTMMRGHGGVVIGSEMSGGVKNIVISNCIFDGTDRGIRMKTARGRGGVVENVRVSNIVMRNIRDQAIVLDMRYAKGDQEPVSERTPKFKDIFISNVAGSTNRVARISGLEEMPIENISLSNINMQATSGILVEYARKISLYDIQIDVHNTPTIQASNAEFLDIQKIQNYNVNNQKSHIQLENVSQVNISNNFPFKSSTFLELLGSENKQITVHNNNLKNTTKVTQGNTQQVTLSNNIQ</sequence>
<dbReference type="Proteomes" id="UP001165302">
    <property type="component" value="Unassembled WGS sequence"/>
</dbReference>
<dbReference type="Pfam" id="PF00295">
    <property type="entry name" value="Glyco_hydro_28"/>
    <property type="match status" value="1"/>
</dbReference>
<dbReference type="SUPFAM" id="SSF51126">
    <property type="entry name" value="Pectin lyase-like"/>
    <property type="match status" value="1"/>
</dbReference>
<keyword evidence="3 4" id="KW-0326">Glycosidase</keyword>
<dbReference type="InterPro" id="IPR051801">
    <property type="entry name" value="GH28_Enzymes"/>
</dbReference>
<name>A0ABS7Z3M1_9SPHI</name>
<evidence type="ECO:0000256" key="2">
    <source>
        <dbReference type="ARBA" id="ARBA00022801"/>
    </source>
</evidence>
<comment type="caution">
    <text evidence="7">The sequence shown here is derived from an EMBL/GenBank/DDBJ whole genome shotgun (WGS) entry which is preliminary data.</text>
</comment>
<dbReference type="InterPro" id="IPR011050">
    <property type="entry name" value="Pectin_lyase_fold/virulence"/>
</dbReference>
<dbReference type="InterPro" id="IPR000743">
    <property type="entry name" value="Glyco_hydro_28"/>
</dbReference>
<keyword evidence="8" id="KW-1185">Reference proteome</keyword>
<evidence type="ECO:0000259" key="6">
    <source>
        <dbReference type="Pfam" id="PF12708"/>
    </source>
</evidence>
<evidence type="ECO:0000256" key="5">
    <source>
        <dbReference type="SAM" id="SignalP"/>
    </source>
</evidence>
<organism evidence="7 8">
    <name type="scientific">Sphingobacterium bovistauri</name>
    <dbReference type="NCBI Taxonomy" id="2781959"/>
    <lineage>
        <taxon>Bacteria</taxon>
        <taxon>Pseudomonadati</taxon>
        <taxon>Bacteroidota</taxon>
        <taxon>Sphingobacteriia</taxon>
        <taxon>Sphingobacteriales</taxon>
        <taxon>Sphingobacteriaceae</taxon>
        <taxon>Sphingobacterium</taxon>
    </lineage>
</organism>
<evidence type="ECO:0000313" key="7">
    <source>
        <dbReference type="EMBL" id="MCA5004747.1"/>
    </source>
</evidence>
<feature type="chain" id="PRO_5046112065" evidence="5">
    <location>
        <begin position="22"/>
        <end position="519"/>
    </location>
</feature>
<dbReference type="PANTHER" id="PTHR31339:SF9">
    <property type="entry name" value="PLASMIN AND FIBRONECTIN-BINDING PROTEIN A"/>
    <property type="match status" value="1"/>
</dbReference>
<dbReference type="InterPro" id="IPR012334">
    <property type="entry name" value="Pectin_lyas_fold"/>
</dbReference>
<reference evidence="7" key="1">
    <citation type="submission" date="2020-10" db="EMBL/GenBank/DDBJ databases">
        <authorList>
            <person name="Lu T."/>
            <person name="Wang Q."/>
            <person name="Han X."/>
        </authorList>
    </citation>
    <scope>NUCLEOTIDE SEQUENCE</scope>
    <source>
        <strain evidence="7">WQ 366</strain>
    </source>
</reference>
<gene>
    <name evidence="7" type="ORF">IPZ78_06205</name>
</gene>
<dbReference type="PROSITE" id="PS00502">
    <property type="entry name" value="POLYGALACTURONASE"/>
    <property type="match status" value="1"/>
</dbReference>
<protein>
    <submittedName>
        <fullName evidence="7">Glycoside hydrolase family 28 protein</fullName>
    </submittedName>
</protein>
<evidence type="ECO:0000256" key="4">
    <source>
        <dbReference type="RuleBase" id="RU361169"/>
    </source>
</evidence>
<proteinExistence type="inferred from homology"/>
<dbReference type="InterPro" id="IPR024535">
    <property type="entry name" value="RHGA/B-epi-like_pectate_lyase"/>
</dbReference>
<feature type="signal peptide" evidence="5">
    <location>
        <begin position="1"/>
        <end position="21"/>
    </location>
</feature>
<accession>A0ABS7Z3M1</accession>
<keyword evidence="2 4" id="KW-0378">Hydrolase</keyword>
<evidence type="ECO:0000313" key="8">
    <source>
        <dbReference type="Proteomes" id="UP001165302"/>
    </source>
</evidence>